<dbReference type="AlphaFoldDB" id="A0A5B7XUZ1"/>
<evidence type="ECO:0000313" key="1">
    <source>
        <dbReference type="EMBL" id="QCZ36532.1"/>
    </source>
</evidence>
<gene>
    <name evidence="1" type="ORF">FG904_00665</name>
</gene>
<dbReference type="Proteomes" id="UP000305457">
    <property type="component" value="Chromosome"/>
</dbReference>
<dbReference type="EMBL" id="CP040825">
    <property type="protein sequence ID" value="QCZ36532.1"/>
    <property type="molecule type" value="Genomic_DNA"/>
</dbReference>
<name>A0A5B7XUZ1_9MOLU</name>
<organism evidence="1 2">
    <name type="scientific">Mycoplasma nasistruthionis</name>
    <dbReference type="NCBI Taxonomy" id="353852"/>
    <lineage>
        <taxon>Bacteria</taxon>
        <taxon>Bacillati</taxon>
        <taxon>Mycoplasmatota</taxon>
        <taxon>Mollicutes</taxon>
        <taxon>Mycoplasmataceae</taxon>
        <taxon>Mycoplasma</taxon>
    </lineage>
</organism>
<dbReference type="OrthoDB" id="399747at2"/>
<reference evidence="1 2" key="1">
    <citation type="submission" date="2019-06" db="EMBL/GenBank/DDBJ databases">
        <title>Mycoplasma sp. 2F1A isolated from ostrich.</title>
        <authorList>
            <person name="Spergser J."/>
        </authorList>
    </citation>
    <scope>NUCLEOTIDE SEQUENCE [LARGE SCALE GENOMIC DNA]</scope>
    <source>
        <strain evidence="1 2">2F1A</strain>
    </source>
</reference>
<dbReference type="KEGG" id="mnh:FG904_00665"/>
<dbReference type="RefSeq" id="WP_139592015.1">
    <property type="nucleotide sequence ID" value="NZ_CP040825.1"/>
</dbReference>
<sequence length="373" mass="43280">MKTIKKTEVFIDFEAISHNFITHIKSVLKTDIPYTDIPYNYTVAVLKNDEVIHKSYIADFSNFNIDNLIQQIRNKLIEDISEITELNLTPNNIKNHITFVGWNPDLETYALKIFFGVKCKDLVKLKLKKIKYPINPRAQWSLKNVFLSLESENYFQQCLSNKVIGRYIRSYINYKNEPVLAPGRLAAGFGLILVLMENGMLTKKLPELTNQHKQIIINEIISYNKADVFKMFLFVENKDDFYQMYQQVETIILQKSKIKGAIAKLQNHQYILENLQELTTHVIQSDDVKSIRNFFNKVISIIKLLNITEDDIHAETTDETTVMNRSILSNVLALKTLELQEAKNFDAVVSKCQKIIFDTNKLTLEKTKLKGIF</sequence>
<protein>
    <submittedName>
        <fullName evidence="1">DUF2779 domain-containing protein</fullName>
    </submittedName>
</protein>
<accession>A0A5B7XUZ1</accession>
<evidence type="ECO:0000313" key="2">
    <source>
        <dbReference type="Proteomes" id="UP000305457"/>
    </source>
</evidence>
<proteinExistence type="predicted"/>